<dbReference type="InterPro" id="IPR019455">
    <property type="entry name" value="Acetolactate_synth_ssu_C"/>
</dbReference>
<keyword evidence="11" id="KW-1185">Reference proteome</keyword>
<dbReference type="InterPro" id="IPR027271">
    <property type="entry name" value="Acetolactate_synth/TF_NikR_C"/>
</dbReference>
<dbReference type="FunFam" id="3.30.70.1150:FF:000001">
    <property type="entry name" value="Acetolactate synthase small subunit"/>
    <property type="match status" value="1"/>
</dbReference>
<comment type="subunit">
    <text evidence="4 8">Dimer of large and small chains.</text>
</comment>
<dbReference type="InterPro" id="IPR054480">
    <property type="entry name" value="AHAS_small-like_ACT"/>
</dbReference>
<dbReference type="SUPFAM" id="SSF55021">
    <property type="entry name" value="ACT-like"/>
    <property type="match status" value="2"/>
</dbReference>
<dbReference type="UniPathway" id="UPA00049">
    <property type="reaction ID" value="UER00059"/>
</dbReference>
<dbReference type="PANTHER" id="PTHR30239:SF0">
    <property type="entry name" value="ACETOLACTATE SYNTHASE SMALL SUBUNIT 1, CHLOROPLASTIC"/>
    <property type="match status" value="1"/>
</dbReference>
<dbReference type="OrthoDB" id="9787365at2"/>
<evidence type="ECO:0000256" key="5">
    <source>
        <dbReference type="ARBA" id="ARBA00022605"/>
    </source>
</evidence>
<name>D9TIE5_CALOO</name>
<dbReference type="InterPro" id="IPR039557">
    <property type="entry name" value="AHAS_ACT"/>
</dbReference>
<dbReference type="STRING" id="608506.COB47_0453"/>
<comment type="similarity">
    <text evidence="3 8">Belongs to the acetolactate synthase small subunit family.</text>
</comment>
<comment type="catalytic activity">
    <reaction evidence="7 8">
        <text>2 pyruvate + H(+) = (2S)-2-acetolactate + CO2</text>
        <dbReference type="Rhea" id="RHEA:25249"/>
        <dbReference type="ChEBI" id="CHEBI:15361"/>
        <dbReference type="ChEBI" id="CHEBI:15378"/>
        <dbReference type="ChEBI" id="CHEBI:16526"/>
        <dbReference type="ChEBI" id="CHEBI:58476"/>
        <dbReference type="EC" id="2.2.1.6"/>
    </reaction>
</comment>
<dbReference type="GO" id="GO:1990610">
    <property type="term" value="F:acetolactate synthase regulator activity"/>
    <property type="evidence" value="ECO:0007669"/>
    <property type="project" value="UniProtKB-UniRule"/>
</dbReference>
<dbReference type="Pfam" id="PF22629">
    <property type="entry name" value="ACT_AHAS_ss"/>
    <property type="match status" value="1"/>
</dbReference>
<gene>
    <name evidence="10" type="ordered locus">COB47_0453</name>
</gene>
<dbReference type="GO" id="GO:0003984">
    <property type="term" value="F:acetolactate synthase activity"/>
    <property type="evidence" value="ECO:0007669"/>
    <property type="project" value="UniProtKB-UniRule"/>
</dbReference>
<evidence type="ECO:0000256" key="2">
    <source>
        <dbReference type="ARBA" id="ARBA00005025"/>
    </source>
</evidence>
<dbReference type="PANTHER" id="PTHR30239">
    <property type="entry name" value="ACETOLACTATE SYNTHASE SMALL SUBUNIT"/>
    <property type="match status" value="1"/>
</dbReference>
<dbReference type="HOGENOM" id="CLU_055003_1_3_9"/>
<dbReference type="GO" id="GO:0009097">
    <property type="term" value="P:isoleucine biosynthetic process"/>
    <property type="evidence" value="ECO:0007669"/>
    <property type="project" value="UniProtKB-UniRule"/>
</dbReference>
<reference evidence="10 11" key="1">
    <citation type="journal article" date="2010" name="J. Bacteriol.">
        <title>Complete genome sequence of the cellulolytic thermophile Caldicellulosiruptor obsidiansis OB47T.</title>
        <authorList>
            <person name="Elkins J.G."/>
            <person name="Lochner A."/>
            <person name="Hamilton-Brehm S.D."/>
            <person name="Davenport K.W."/>
            <person name="Podar M."/>
            <person name="Brown S.D."/>
            <person name="Land M.L."/>
            <person name="Hauser L.J."/>
            <person name="Klingeman D.M."/>
            <person name="Raman B."/>
            <person name="Goodwin L.A."/>
            <person name="Tapia R."/>
            <person name="Meincke L.J."/>
            <person name="Detter J.C."/>
            <person name="Bruce D.C."/>
            <person name="Han C.S."/>
            <person name="Palumbo A.V."/>
            <person name="Cottingham R.W."/>
            <person name="Keller M."/>
            <person name="Graham D.E."/>
        </authorList>
    </citation>
    <scope>NUCLEOTIDE SEQUENCE [LARGE SCALE GENOMIC DNA]</scope>
    <source>
        <strain evidence="11">ATCC BAA-2073 / strain OB47</strain>
    </source>
</reference>
<keyword evidence="8" id="KW-0808">Transferase</keyword>
<accession>D9TIE5</accession>
<dbReference type="InterPro" id="IPR002912">
    <property type="entry name" value="ACT_dom"/>
</dbReference>
<dbReference type="FunFam" id="3.30.70.260:FF:000001">
    <property type="entry name" value="Acetolactate synthase, small subunit"/>
    <property type="match status" value="1"/>
</dbReference>
<evidence type="ECO:0000259" key="9">
    <source>
        <dbReference type="PROSITE" id="PS51671"/>
    </source>
</evidence>
<dbReference type="eggNOG" id="COG0440">
    <property type="taxonomic scope" value="Bacteria"/>
</dbReference>
<dbReference type="EC" id="2.2.1.6" evidence="8"/>
<dbReference type="NCBIfam" id="NF008864">
    <property type="entry name" value="PRK11895.1"/>
    <property type="match status" value="1"/>
</dbReference>
<dbReference type="AlphaFoldDB" id="D9TIE5"/>
<dbReference type="InterPro" id="IPR004789">
    <property type="entry name" value="Acetalactate_synth_ssu"/>
</dbReference>
<evidence type="ECO:0000256" key="3">
    <source>
        <dbReference type="ARBA" id="ARBA00006341"/>
    </source>
</evidence>
<organism evidence="10 11">
    <name type="scientific">Caldicellulosiruptor obsidiansis (strain ATCC BAA-2073 / JCM 16842 / OB47)</name>
    <dbReference type="NCBI Taxonomy" id="608506"/>
    <lineage>
        <taxon>Bacteria</taxon>
        <taxon>Bacillati</taxon>
        <taxon>Bacillota</taxon>
        <taxon>Bacillota incertae sedis</taxon>
        <taxon>Caldicellulosiruptorales</taxon>
        <taxon>Caldicellulosiruptoraceae</taxon>
        <taxon>Caldicellulosiruptor</taxon>
    </lineage>
</organism>
<sequence length="170" mass="18990">MKYTLSVLVENHPGVLSRVAGLFSRRGFNIDSLAVGVTEDPAISRMTIVVNGDDYIVEQVTKQLNKLIDVIKIKKLNPKEAVERELALIKVNANSQTRSDIIQITEIFRANIVDVSKETLTIEISGDEDKIEALIELLKQYGIREVVRTGLIAIERGNKVITKSKSEEDE</sequence>
<dbReference type="GO" id="GO:0009099">
    <property type="term" value="P:L-valine biosynthetic process"/>
    <property type="evidence" value="ECO:0007669"/>
    <property type="project" value="UniProtKB-UniRule"/>
</dbReference>
<evidence type="ECO:0000313" key="10">
    <source>
        <dbReference type="EMBL" id="ADL41777.1"/>
    </source>
</evidence>
<evidence type="ECO:0000313" key="11">
    <source>
        <dbReference type="Proteomes" id="UP000000347"/>
    </source>
</evidence>
<evidence type="ECO:0000256" key="4">
    <source>
        <dbReference type="ARBA" id="ARBA00011744"/>
    </source>
</evidence>
<comment type="pathway">
    <text evidence="2 8">Amino-acid biosynthesis; L-valine biosynthesis; L-valine from pyruvate: step 1/4.</text>
</comment>
<dbReference type="EMBL" id="CP002164">
    <property type="protein sequence ID" value="ADL41777.1"/>
    <property type="molecule type" value="Genomic_DNA"/>
</dbReference>
<dbReference type="CDD" id="cd04878">
    <property type="entry name" value="ACT_AHAS"/>
    <property type="match status" value="1"/>
</dbReference>
<dbReference type="Gene3D" id="3.30.70.260">
    <property type="match status" value="1"/>
</dbReference>
<feature type="domain" description="ACT" evidence="9">
    <location>
        <begin position="4"/>
        <end position="78"/>
    </location>
</feature>
<comment type="function">
    <text evidence="8">Catalyzes the conversion of 2 pyruvate molecules into acetolactate in the first common step of the biosynthetic pathway of the branched-amino acids such as leucine, isoleucine, and valine.</text>
</comment>
<dbReference type="GO" id="GO:0005829">
    <property type="term" value="C:cytosol"/>
    <property type="evidence" value="ECO:0007669"/>
    <property type="project" value="TreeGrafter"/>
</dbReference>
<dbReference type="NCBIfam" id="TIGR00119">
    <property type="entry name" value="acolac_sm"/>
    <property type="match status" value="1"/>
</dbReference>
<evidence type="ECO:0000256" key="8">
    <source>
        <dbReference type="RuleBase" id="RU368092"/>
    </source>
</evidence>
<keyword evidence="5 8" id="KW-0028">Amino-acid biosynthesis</keyword>
<comment type="pathway">
    <text evidence="1 8">Amino-acid biosynthesis; L-isoleucine biosynthesis; L-isoleucine from 2-oxobutanoate: step 1/4.</text>
</comment>
<dbReference type="InterPro" id="IPR045865">
    <property type="entry name" value="ACT-like_dom_sf"/>
</dbReference>
<dbReference type="RefSeq" id="WP_013289783.1">
    <property type="nucleotide sequence ID" value="NC_014392.1"/>
</dbReference>
<dbReference type="UniPathway" id="UPA00047">
    <property type="reaction ID" value="UER00055"/>
</dbReference>
<dbReference type="KEGG" id="cob:COB47_0453"/>
<protein>
    <recommendedName>
        <fullName evidence="8">Acetolactate synthase small subunit</fullName>
        <shortName evidence="8">AHAS</shortName>
        <shortName evidence="8">ALS</shortName>
        <ecNumber evidence="8">2.2.1.6</ecNumber>
    </recommendedName>
    <alternativeName>
        <fullName evidence="8">Acetohydroxy-acid synthase small subunit</fullName>
    </alternativeName>
</protein>
<proteinExistence type="inferred from homology"/>
<dbReference type="PROSITE" id="PS51671">
    <property type="entry name" value="ACT"/>
    <property type="match status" value="1"/>
</dbReference>
<dbReference type="Gene3D" id="3.30.70.1150">
    <property type="entry name" value="ACT-like. Chain A, domain 2"/>
    <property type="match status" value="1"/>
</dbReference>
<keyword evidence="6 8" id="KW-0100">Branched-chain amino acid biosynthesis</keyword>
<dbReference type="Pfam" id="PF10369">
    <property type="entry name" value="ALS_ss_C"/>
    <property type="match status" value="1"/>
</dbReference>
<evidence type="ECO:0000256" key="6">
    <source>
        <dbReference type="ARBA" id="ARBA00023304"/>
    </source>
</evidence>
<evidence type="ECO:0000256" key="7">
    <source>
        <dbReference type="ARBA" id="ARBA00048670"/>
    </source>
</evidence>
<dbReference type="Proteomes" id="UP000000347">
    <property type="component" value="Chromosome"/>
</dbReference>
<evidence type="ECO:0000256" key="1">
    <source>
        <dbReference type="ARBA" id="ARBA00004974"/>
    </source>
</evidence>